<dbReference type="SUPFAM" id="SSF53474">
    <property type="entry name" value="alpha/beta-Hydrolases"/>
    <property type="match status" value="1"/>
</dbReference>
<dbReference type="Pfam" id="PF01674">
    <property type="entry name" value="Lipase_2"/>
    <property type="match status" value="1"/>
</dbReference>
<feature type="signal peptide" evidence="1">
    <location>
        <begin position="1"/>
        <end position="41"/>
    </location>
</feature>
<name>A0A2A2WRI2_9ACTN</name>
<dbReference type="AlphaFoldDB" id="A0A2A2WRI2"/>
<keyword evidence="1" id="KW-0732">Signal</keyword>
<dbReference type="OrthoDB" id="8871309at2"/>
<sequence length="350" mass="35880">MPRPAAPSERCSVPRFRVTLPLLTAVASTALALVSAPVASASDPATRPAQPISYTAEAGGVHQLTNPGQPWPGVDDWSCRPTAEHPRPVILLHGTGANGVNNWGTVAPSLLNEGYCVFSPTYGATPLFPGIGGALRMSDHVAEMTAYLDGVLAATGAEQADMVGHSQGVTVGMHLSKVTRPGRIGTVVSLGGFAGGTAEAGLPGLASLSPMVDLEGMAAESSRGLPDGPLPMPFPAMLDINEHSPTGRLLFAGGTPFDPGTRYTLIASAYDGLVPPAMSFPEGDHPGVTTHVLQDTCAQNGADHAALYADPQTLDLMLNALDPEAAVTPRCWPTTPILGALGAVPPRGKA</sequence>
<organism evidence="2 3">
    <name type="scientific">Dietzia natronolimnaea</name>
    <dbReference type="NCBI Taxonomy" id="161920"/>
    <lineage>
        <taxon>Bacteria</taxon>
        <taxon>Bacillati</taxon>
        <taxon>Actinomycetota</taxon>
        <taxon>Actinomycetes</taxon>
        <taxon>Mycobacteriales</taxon>
        <taxon>Dietziaceae</taxon>
        <taxon>Dietzia</taxon>
    </lineage>
</organism>
<accession>A0A2A2WRI2</accession>
<dbReference type="Proteomes" id="UP000218810">
    <property type="component" value="Unassembled WGS sequence"/>
</dbReference>
<evidence type="ECO:0000256" key="1">
    <source>
        <dbReference type="SAM" id="SignalP"/>
    </source>
</evidence>
<dbReference type="GO" id="GO:0016787">
    <property type="term" value="F:hydrolase activity"/>
    <property type="evidence" value="ECO:0007669"/>
    <property type="project" value="InterPro"/>
</dbReference>
<keyword evidence="3" id="KW-1185">Reference proteome</keyword>
<protein>
    <submittedName>
        <fullName evidence="2">Triacylglycerol lipase</fullName>
    </submittedName>
</protein>
<dbReference type="EMBL" id="NTGA01000012">
    <property type="protein sequence ID" value="PAY23765.1"/>
    <property type="molecule type" value="Genomic_DNA"/>
</dbReference>
<feature type="chain" id="PRO_5012584638" evidence="1">
    <location>
        <begin position="42"/>
        <end position="350"/>
    </location>
</feature>
<gene>
    <name evidence="2" type="ORF">CEY15_05850</name>
</gene>
<reference evidence="3" key="1">
    <citation type="submission" date="2017-09" db="EMBL/GenBank/DDBJ databases">
        <authorList>
            <person name="Zhang Y."/>
            <person name="Huang X."/>
            <person name="Liu J."/>
            <person name="Lu L."/>
            <person name="Peng K."/>
        </authorList>
    </citation>
    <scope>NUCLEOTIDE SEQUENCE [LARGE SCALE GENOMIC DNA]</scope>
    <source>
        <strain evidence="3">S-XJ-1</strain>
    </source>
</reference>
<dbReference type="InterPro" id="IPR029058">
    <property type="entry name" value="AB_hydrolase_fold"/>
</dbReference>
<dbReference type="Gene3D" id="3.40.50.1820">
    <property type="entry name" value="alpha/beta hydrolase"/>
    <property type="match status" value="1"/>
</dbReference>
<dbReference type="GO" id="GO:0016042">
    <property type="term" value="P:lipid catabolic process"/>
    <property type="evidence" value="ECO:0007669"/>
    <property type="project" value="InterPro"/>
</dbReference>
<evidence type="ECO:0000313" key="3">
    <source>
        <dbReference type="Proteomes" id="UP000218810"/>
    </source>
</evidence>
<dbReference type="InterPro" id="IPR002918">
    <property type="entry name" value="Lipase_EstA/Esterase_EstB"/>
</dbReference>
<comment type="caution">
    <text evidence="2">The sequence shown here is derived from an EMBL/GenBank/DDBJ whole genome shotgun (WGS) entry which is preliminary data.</text>
</comment>
<evidence type="ECO:0000313" key="2">
    <source>
        <dbReference type="EMBL" id="PAY23765.1"/>
    </source>
</evidence>
<proteinExistence type="predicted"/>